<gene>
    <name evidence="2" type="ORF">B0T11DRAFT_64674</name>
</gene>
<dbReference type="Proteomes" id="UP000813385">
    <property type="component" value="Unassembled WGS sequence"/>
</dbReference>
<accession>A0A8K0TLE1</accession>
<feature type="region of interest" description="Disordered" evidence="1">
    <location>
        <begin position="189"/>
        <end position="211"/>
    </location>
</feature>
<sequence length="296" mass="32209">MATSPPDRFDRFFDLPPEIRTQILSPLVLIQGPIFISPTASAVIPFPHALFLSHPAIYATASTLFYEHNVFVLDLVSGSRAAIERALVDGSWSTGDGGGPDMLRNEGARRRIRHLEFIPGRLGTAFRSHVRPVIADMLLAGALRHLKVAIYPTGADKLLFRTAVPAPTTPSDGDTNPLELSVVGPGPAMAAAAASSSSSRGSPDAIQRQADKQYTSSEAFRGLLRLLADPVLETAELWVAPVHRALFCEFHDDGAPCQFAPPGRKSGWRLVRVDWRGLARRCLPEDHEMHIVRVGD</sequence>
<proteinExistence type="predicted"/>
<evidence type="ECO:0000313" key="2">
    <source>
        <dbReference type="EMBL" id="KAH7368498.1"/>
    </source>
</evidence>
<comment type="caution">
    <text evidence="2">The sequence shown here is derived from an EMBL/GenBank/DDBJ whole genome shotgun (WGS) entry which is preliminary data.</text>
</comment>
<feature type="compositionally biased region" description="Low complexity" evidence="1">
    <location>
        <begin position="189"/>
        <end position="203"/>
    </location>
</feature>
<keyword evidence="3" id="KW-1185">Reference proteome</keyword>
<evidence type="ECO:0000313" key="3">
    <source>
        <dbReference type="Proteomes" id="UP000813385"/>
    </source>
</evidence>
<dbReference type="AlphaFoldDB" id="A0A8K0TLE1"/>
<organism evidence="2 3">
    <name type="scientific">Plectosphaerella cucumerina</name>
    <dbReference type="NCBI Taxonomy" id="40658"/>
    <lineage>
        <taxon>Eukaryota</taxon>
        <taxon>Fungi</taxon>
        <taxon>Dikarya</taxon>
        <taxon>Ascomycota</taxon>
        <taxon>Pezizomycotina</taxon>
        <taxon>Sordariomycetes</taxon>
        <taxon>Hypocreomycetidae</taxon>
        <taxon>Glomerellales</taxon>
        <taxon>Plectosphaerellaceae</taxon>
        <taxon>Plectosphaerella</taxon>
    </lineage>
</organism>
<reference evidence="2" key="1">
    <citation type="journal article" date="2021" name="Nat. Commun.">
        <title>Genetic determinants of endophytism in the Arabidopsis root mycobiome.</title>
        <authorList>
            <person name="Mesny F."/>
            <person name="Miyauchi S."/>
            <person name="Thiergart T."/>
            <person name="Pickel B."/>
            <person name="Atanasova L."/>
            <person name="Karlsson M."/>
            <person name="Huettel B."/>
            <person name="Barry K.W."/>
            <person name="Haridas S."/>
            <person name="Chen C."/>
            <person name="Bauer D."/>
            <person name="Andreopoulos W."/>
            <person name="Pangilinan J."/>
            <person name="LaButti K."/>
            <person name="Riley R."/>
            <person name="Lipzen A."/>
            <person name="Clum A."/>
            <person name="Drula E."/>
            <person name="Henrissat B."/>
            <person name="Kohler A."/>
            <person name="Grigoriev I.V."/>
            <person name="Martin F.M."/>
            <person name="Hacquard S."/>
        </authorList>
    </citation>
    <scope>NUCLEOTIDE SEQUENCE</scope>
    <source>
        <strain evidence="2">MPI-CAGE-AT-0016</strain>
    </source>
</reference>
<evidence type="ECO:0000256" key="1">
    <source>
        <dbReference type="SAM" id="MobiDB-lite"/>
    </source>
</evidence>
<dbReference type="OrthoDB" id="5229512at2759"/>
<name>A0A8K0TLE1_9PEZI</name>
<dbReference type="EMBL" id="JAGPXD010000002">
    <property type="protein sequence ID" value="KAH7368498.1"/>
    <property type="molecule type" value="Genomic_DNA"/>
</dbReference>
<protein>
    <submittedName>
        <fullName evidence="2">Uncharacterized protein</fullName>
    </submittedName>
</protein>